<evidence type="ECO:0008006" key="3">
    <source>
        <dbReference type="Google" id="ProtNLM"/>
    </source>
</evidence>
<name>A0ABN9X909_9DINO</name>
<comment type="caution">
    <text evidence="1">The sequence shown here is derived from an EMBL/GenBank/DDBJ whole genome shotgun (WGS) entry which is preliminary data.</text>
</comment>
<dbReference type="Proteomes" id="UP001189429">
    <property type="component" value="Unassembled WGS sequence"/>
</dbReference>
<accession>A0ABN9X909</accession>
<protein>
    <recommendedName>
        <fullName evidence="3">FACT complex subunit</fullName>
    </recommendedName>
</protein>
<gene>
    <name evidence="1" type="ORF">PCOR1329_LOCUS74560</name>
</gene>
<reference evidence="1" key="1">
    <citation type="submission" date="2023-10" db="EMBL/GenBank/DDBJ databases">
        <authorList>
            <person name="Chen Y."/>
            <person name="Shah S."/>
            <person name="Dougan E. K."/>
            <person name="Thang M."/>
            <person name="Chan C."/>
        </authorList>
    </citation>
    <scope>NUCLEOTIDE SEQUENCE [LARGE SCALE GENOMIC DNA]</scope>
</reference>
<proteinExistence type="predicted"/>
<evidence type="ECO:0000313" key="1">
    <source>
        <dbReference type="EMBL" id="CAK0895962.1"/>
    </source>
</evidence>
<evidence type="ECO:0000313" key="2">
    <source>
        <dbReference type="Proteomes" id="UP001189429"/>
    </source>
</evidence>
<sequence length="492" mass="53707">MLTGIAGDFTGDVPFSYHRELRKAGGQIGDIKAKLISSTTIPTFLRTWSEIMVSILPEKMMHIIYRLPVHDPKGQCIPAIKDEVSLEYALSLRPHYMMQALVAALDAGAIPTGPTFKSLTDLASDMKINMKGTARECNLDSVIIAFGLNLDTKEKWVQKWGDVLITASSTGQLSRIVNEKVENKQESLAEIQAETPLEKPMDPVEVVEVEPEAPQIAEVSLEHIMGLEDQAVSSAKESIDTQELGFGEGLAMIDVKMLENNISNLYWRRLAEKKDIWPKIVFRKGVGNKATTEVVALQRQTLDPNTFVMPCAGDFTCTPAKDGIPVCHILGLQFFLVPGSAGSVASEAPVPAWIVKTVTRADSATMVRHDGTFTAYLDSNLNVFEDKPEGGKMVQIEFNNPVLKLKEGEVADNTGDIVLTRTLTDTEKTQRATRKFLGGTDLALALPSACDIIETKLKALAEGLAQAQAPTSESKDAAAKFVDPKGFKHLLK</sequence>
<organism evidence="1 2">
    <name type="scientific">Prorocentrum cordatum</name>
    <dbReference type="NCBI Taxonomy" id="2364126"/>
    <lineage>
        <taxon>Eukaryota</taxon>
        <taxon>Sar</taxon>
        <taxon>Alveolata</taxon>
        <taxon>Dinophyceae</taxon>
        <taxon>Prorocentrales</taxon>
        <taxon>Prorocentraceae</taxon>
        <taxon>Prorocentrum</taxon>
    </lineage>
</organism>
<dbReference type="EMBL" id="CAUYUJ010020116">
    <property type="protein sequence ID" value="CAK0895962.1"/>
    <property type="molecule type" value="Genomic_DNA"/>
</dbReference>
<keyword evidence="2" id="KW-1185">Reference proteome</keyword>